<dbReference type="Pfam" id="PF00535">
    <property type="entry name" value="Glycos_transf_2"/>
    <property type="match status" value="1"/>
</dbReference>
<dbReference type="RefSeq" id="WP_109967779.1">
    <property type="nucleotide sequence ID" value="NZ_CP176093.1"/>
</dbReference>
<dbReference type="Proteomes" id="UP000245657">
    <property type="component" value="Unassembled WGS sequence"/>
</dbReference>
<accession>A0A2V2NDJ9</accession>
<evidence type="ECO:0000256" key="1">
    <source>
        <dbReference type="SAM" id="Phobius"/>
    </source>
</evidence>
<dbReference type="CDD" id="cd04179">
    <property type="entry name" value="DPM_DPG-synthase_like"/>
    <property type="match status" value="1"/>
</dbReference>
<sequence>MDIEKDQVCVLIPTLNEEPTIGGLIHRFFELGYSDILVIDGKSSDKTREIATTAGARVVVQTGKGKGNAFIQALSVLEKPYILLLDGDGTYDPEDAVLLLKPLLMGHDQSIGNRLVQDNYSSFHRLNLTGNRILNWLFKVAHGRYLYDILSGYRAFTLSSLKRMHLYEEGFGIETEISSEAVKNKDRIAVIPVKYGVRVGTVTKLDPIHDGIKIGRTIYRLAKLNNPIFYFGLIGAVITMSGVVMGLYIISEWFKKIDHIPLTILSMMLVIAGLQIFMFGIQSDMLLAYQREMLHEIQNLREEVGATNKSLNE</sequence>
<dbReference type="InterPro" id="IPR050256">
    <property type="entry name" value="Glycosyltransferase_2"/>
</dbReference>
<feature type="transmembrane region" description="Helical" evidence="1">
    <location>
        <begin position="262"/>
        <end position="281"/>
    </location>
</feature>
<dbReference type="GO" id="GO:0016757">
    <property type="term" value="F:glycosyltransferase activity"/>
    <property type="evidence" value="ECO:0007669"/>
    <property type="project" value="InterPro"/>
</dbReference>
<reference evidence="3 4" key="1">
    <citation type="submission" date="2018-05" db="EMBL/GenBank/DDBJ databases">
        <title>Draft genome of Methanospirillum lacunae Ki8-1.</title>
        <authorList>
            <person name="Dueholm M.S."/>
            <person name="Nielsen P.H."/>
            <person name="Bakmann L.F."/>
            <person name="Otzen D.E."/>
        </authorList>
    </citation>
    <scope>NUCLEOTIDE SEQUENCE [LARGE SCALE GENOMIC DNA]</scope>
    <source>
        <strain evidence="3 4">Ki8-1</strain>
    </source>
</reference>
<dbReference type="NCBIfam" id="TIGR04182">
    <property type="entry name" value="glyco_TIGR04182"/>
    <property type="match status" value="1"/>
</dbReference>
<evidence type="ECO:0000259" key="2">
    <source>
        <dbReference type="Pfam" id="PF00535"/>
    </source>
</evidence>
<dbReference type="InterPro" id="IPR029044">
    <property type="entry name" value="Nucleotide-diphossugar_trans"/>
</dbReference>
<keyword evidence="1" id="KW-1133">Transmembrane helix</keyword>
<dbReference type="PANTHER" id="PTHR48090">
    <property type="entry name" value="UNDECAPRENYL-PHOSPHATE 4-DEOXY-4-FORMAMIDO-L-ARABINOSE TRANSFERASE-RELATED"/>
    <property type="match status" value="1"/>
</dbReference>
<feature type="domain" description="Glycosyltransferase 2-like" evidence="2">
    <location>
        <begin position="9"/>
        <end position="127"/>
    </location>
</feature>
<organism evidence="3 4">
    <name type="scientific">Methanospirillum lacunae</name>
    <dbReference type="NCBI Taxonomy" id="668570"/>
    <lineage>
        <taxon>Archaea</taxon>
        <taxon>Methanobacteriati</taxon>
        <taxon>Methanobacteriota</taxon>
        <taxon>Stenosarchaea group</taxon>
        <taxon>Methanomicrobia</taxon>
        <taxon>Methanomicrobiales</taxon>
        <taxon>Methanospirillaceae</taxon>
        <taxon>Methanospirillum</taxon>
    </lineage>
</organism>
<comment type="caution">
    <text evidence="3">The sequence shown here is derived from an EMBL/GenBank/DDBJ whole genome shotgun (WGS) entry which is preliminary data.</text>
</comment>
<protein>
    <submittedName>
        <fullName evidence="3">TIGR04182 family glycosyltransferase</fullName>
    </submittedName>
</protein>
<evidence type="ECO:0000313" key="4">
    <source>
        <dbReference type="Proteomes" id="UP000245657"/>
    </source>
</evidence>
<dbReference type="InterPro" id="IPR026456">
    <property type="entry name" value="GCTrfase_AglJ"/>
</dbReference>
<keyword evidence="1" id="KW-0812">Transmembrane</keyword>
<dbReference type="SUPFAM" id="SSF53448">
    <property type="entry name" value="Nucleotide-diphospho-sugar transferases"/>
    <property type="match status" value="1"/>
</dbReference>
<keyword evidence="1" id="KW-0472">Membrane</keyword>
<dbReference type="Gene3D" id="3.90.550.10">
    <property type="entry name" value="Spore Coat Polysaccharide Biosynthesis Protein SpsA, Chain A"/>
    <property type="match status" value="1"/>
</dbReference>
<gene>
    <name evidence="3" type="ORF">DK846_02140</name>
</gene>
<dbReference type="PANTHER" id="PTHR48090:SF7">
    <property type="entry name" value="RFBJ PROTEIN"/>
    <property type="match status" value="1"/>
</dbReference>
<keyword evidence="3" id="KW-0808">Transferase</keyword>
<dbReference type="EMBL" id="QGMY01000002">
    <property type="protein sequence ID" value="PWR74498.1"/>
    <property type="molecule type" value="Genomic_DNA"/>
</dbReference>
<evidence type="ECO:0000313" key="3">
    <source>
        <dbReference type="EMBL" id="PWR74498.1"/>
    </source>
</evidence>
<keyword evidence="4" id="KW-1185">Reference proteome</keyword>
<dbReference type="InterPro" id="IPR001173">
    <property type="entry name" value="Glyco_trans_2-like"/>
</dbReference>
<dbReference type="GeneID" id="97549332"/>
<name>A0A2V2NDJ9_9EURY</name>
<proteinExistence type="predicted"/>
<feature type="transmembrane region" description="Helical" evidence="1">
    <location>
        <begin position="228"/>
        <end position="250"/>
    </location>
</feature>
<dbReference type="OrthoDB" id="103472at2157"/>
<dbReference type="AlphaFoldDB" id="A0A2V2NDJ9"/>